<dbReference type="Pfam" id="PF20383">
    <property type="entry name" value="DUF6678"/>
    <property type="match status" value="1"/>
</dbReference>
<dbReference type="InterPro" id="IPR046500">
    <property type="entry name" value="DUF6678"/>
</dbReference>
<evidence type="ECO:0000313" key="1">
    <source>
        <dbReference type="EMBL" id="ADL52709.1"/>
    </source>
</evidence>
<dbReference type="KEGG" id="ccb:Clocel_3019"/>
<reference evidence="1 2" key="1">
    <citation type="submission" date="2010-08" db="EMBL/GenBank/DDBJ databases">
        <title>Complete sequence of Clostridium cellulovorans 743B.</title>
        <authorList>
            <consortium name="US DOE Joint Genome Institute"/>
            <person name="Lucas S."/>
            <person name="Copeland A."/>
            <person name="Lapidus A."/>
            <person name="Cheng J.-F."/>
            <person name="Bruce D."/>
            <person name="Goodwin L."/>
            <person name="Pitluck S."/>
            <person name="Chertkov O."/>
            <person name="Detter J.C."/>
            <person name="Han C."/>
            <person name="Tapia R."/>
            <person name="Land M."/>
            <person name="Hauser L."/>
            <person name="Chang Y.-J."/>
            <person name="Jeffries C."/>
            <person name="Kyrpides N."/>
            <person name="Ivanova N."/>
            <person name="Mikhailova N."/>
            <person name="Hemme C.L."/>
            <person name="Woyke T."/>
        </authorList>
    </citation>
    <scope>NUCLEOTIDE SEQUENCE [LARGE SCALE GENOMIC DNA]</scope>
    <source>
        <strain evidence="2">ATCC 35296 / DSM 3052 / OCM 3 / 743B</strain>
    </source>
</reference>
<dbReference type="RefSeq" id="WP_010075804.1">
    <property type="nucleotide sequence ID" value="NC_014393.1"/>
</dbReference>
<proteinExistence type="predicted"/>
<dbReference type="AlphaFoldDB" id="D9STH5"/>
<name>D9STH5_CLOC7</name>
<keyword evidence="2" id="KW-1185">Reference proteome</keyword>
<accession>D9STH5</accession>
<protein>
    <submittedName>
        <fullName evidence="1">Uncharacterized protein</fullName>
    </submittedName>
</protein>
<evidence type="ECO:0000313" key="2">
    <source>
        <dbReference type="Proteomes" id="UP000002730"/>
    </source>
</evidence>
<dbReference type="Proteomes" id="UP000002730">
    <property type="component" value="Chromosome"/>
</dbReference>
<sequence length="140" mass="17141">MNNLKERIQTKNLKRSVMSLVEIKNMYSLMDTIKWNELKKALTKLPFPPPYQLKLVTDTDEPDPFDEEFWNLEPWNDEILLPFFNIEWIKFRPRYMKYQSDKLPEKIFDETDIFLELLKKHSIPYEKKDNIFIIYGYKKI</sequence>
<gene>
    <name evidence="1" type="ordered locus">Clocel_3019</name>
</gene>
<organism evidence="1 2">
    <name type="scientific">Clostridium cellulovorans (strain ATCC 35296 / DSM 3052 / OCM 3 / 743B)</name>
    <dbReference type="NCBI Taxonomy" id="573061"/>
    <lineage>
        <taxon>Bacteria</taxon>
        <taxon>Bacillati</taxon>
        <taxon>Bacillota</taxon>
        <taxon>Clostridia</taxon>
        <taxon>Eubacteriales</taxon>
        <taxon>Clostridiaceae</taxon>
        <taxon>Clostridium</taxon>
    </lineage>
</organism>
<dbReference type="OrthoDB" id="8908434at2"/>
<dbReference type="eggNOG" id="ENOG50334PY">
    <property type="taxonomic scope" value="Bacteria"/>
</dbReference>
<dbReference type="EMBL" id="CP002160">
    <property type="protein sequence ID" value="ADL52709.1"/>
    <property type="molecule type" value="Genomic_DNA"/>
</dbReference>
<dbReference type="HOGENOM" id="CLU_140150_0_0_9"/>